<reference evidence="2" key="2">
    <citation type="submission" date="2023-06" db="EMBL/GenBank/DDBJ databases">
        <authorList>
            <person name="Swenson N.G."/>
            <person name="Wegrzyn J.L."/>
            <person name="Mcevoy S.L."/>
        </authorList>
    </citation>
    <scope>NUCLEOTIDE SEQUENCE</scope>
    <source>
        <strain evidence="2">NS2018</strain>
        <tissue evidence="2">Leaf</tissue>
    </source>
</reference>
<gene>
    <name evidence="2" type="ORF">LWI29_015561</name>
</gene>
<evidence type="ECO:0000313" key="3">
    <source>
        <dbReference type="Proteomes" id="UP001168877"/>
    </source>
</evidence>
<feature type="region of interest" description="Disordered" evidence="1">
    <location>
        <begin position="65"/>
        <end position="123"/>
    </location>
</feature>
<reference evidence="2" key="1">
    <citation type="journal article" date="2022" name="Plant J.">
        <title>Strategies of tolerance reflected in two North American maple genomes.</title>
        <authorList>
            <person name="McEvoy S.L."/>
            <person name="Sezen U.U."/>
            <person name="Trouern-Trend A."/>
            <person name="McMahon S.M."/>
            <person name="Schaberg P.G."/>
            <person name="Yang J."/>
            <person name="Wegrzyn J.L."/>
            <person name="Swenson N.G."/>
        </authorList>
    </citation>
    <scope>NUCLEOTIDE SEQUENCE</scope>
    <source>
        <strain evidence="2">NS2018</strain>
    </source>
</reference>
<keyword evidence="3" id="KW-1185">Reference proteome</keyword>
<feature type="region of interest" description="Disordered" evidence="1">
    <location>
        <begin position="1"/>
        <end position="37"/>
    </location>
</feature>
<sequence>MSSRNDDSSNLSWEKMIDNCQGDPSNIDLSESDLGSDSKNIDEVIIADKDIKIWEQWKELKALKGDKDDEEPLDRDKDLEVDTEKEKQNAVEEEKEKEMVNGVVESHTSEDNPKGVPSNQDTI</sequence>
<name>A0AA39RU58_ACESA</name>
<feature type="compositionally biased region" description="Basic and acidic residues" evidence="1">
    <location>
        <begin position="74"/>
        <end position="99"/>
    </location>
</feature>
<evidence type="ECO:0000313" key="2">
    <source>
        <dbReference type="EMBL" id="KAK0578747.1"/>
    </source>
</evidence>
<dbReference type="EMBL" id="JAUESC010000385">
    <property type="protein sequence ID" value="KAK0578747.1"/>
    <property type="molecule type" value="Genomic_DNA"/>
</dbReference>
<feature type="compositionally biased region" description="Polar residues" evidence="1">
    <location>
        <begin position="22"/>
        <end position="37"/>
    </location>
</feature>
<dbReference type="AlphaFoldDB" id="A0AA39RU58"/>
<dbReference type="Proteomes" id="UP001168877">
    <property type="component" value="Unassembled WGS sequence"/>
</dbReference>
<protein>
    <submittedName>
        <fullName evidence="2">Uncharacterized protein</fullName>
    </submittedName>
</protein>
<proteinExistence type="predicted"/>
<accession>A0AA39RU58</accession>
<organism evidence="2 3">
    <name type="scientific">Acer saccharum</name>
    <name type="common">Sugar maple</name>
    <dbReference type="NCBI Taxonomy" id="4024"/>
    <lineage>
        <taxon>Eukaryota</taxon>
        <taxon>Viridiplantae</taxon>
        <taxon>Streptophyta</taxon>
        <taxon>Embryophyta</taxon>
        <taxon>Tracheophyta</taxon>
        <taxon>Spermatophyta</taxon>
        <taxon>Magnoliopsida</taxon>
        <taxon>eudicotyledons</taxon>
        <taxon>Gunneridae</taxon>
        <taxon>Pentapetalae</taxon>
        <taxon>rosids</taxon>
        <taxon>malvids</taxon>
        <taxon>Sapindales</taxon>
        <taxon>Sapindaceae</taxon>
        <taxon>Hippocastanoideae</taxon>
        <taxon>Acereae</taxon>
        <taxon>Acer</taxon>
    </lineage>
</organism>
<evidence type="ECO:0000256" key="1">
    <source>
        <dbReference type="SAM" id="MobiDB-lite"/>
    </source>
</evidence>
<comment type="caution">
    <text evidence="2">The sequence shown here is derived from an EMBL/GenBank/DDBJ whole genome shotgun (WGS) entry which is preliminary data.</text>
</comment>